<sequence>MSACCIRDPKWKDNSTTVKFLPRQHGDLTISYDVIQAYSNNYWAQITMDNHHPLSRLDNWNLTWEWMRGEFIYSTKGAYTLLKDSTDCVYGEAGNYYGDLDFSKVANCQKRPISWTSPEREKDSELGNIPYCCKNGTLLPPTMDPSRSKAVFQIQVFKLPPDLNRTALYPPQKWKISGVLNPDYKCGAPIRVSPTEFPDQSGLMAESLALASWQVVCNMTKDKPKHARCCVSFSAYYNDSVVPCKALLVPFTNRSAKAKAWARIKHLPLPNRAPCGDNCGVSVNWHLYSDYKSGWTARITLFNWEDYTFGDWFAAIQMKKSISAGYENVYSFNGTKMNDTYWPGLGNLVFMQGLPGLNYLMPEVDGKNPWDPRIPGKQQSVISFKKAKTPGIDIRAGDGFPAKVFFNGEEGSLPDAIPASDGYISFPVSQVGLLSWALVVAVVHVLFNDLNEWS</sequence>
<comment type="caution">
    <text evidence="8">The sequence shown here is derived from an EMBL/GenBank/DDBJ whole genome shotgun (WGS) entry which is preliminary data.</text>
</comment>
<dbReference type="Pfam" id="PF04833">
    <property type="entry name" value="COBRA"/>
    <property type="match status" value="1"/>
</dbReference>
<dbReference type="GO" id="GO:0010215">
    <property type="term" value="P:cellulose microfibril organization"/>
    <property type="evidence" value="ECO:0007669"/>
    <property type="project" value="InterPro"/>
</dbReference>
<dbReference type="Proteomes" id="UP000639772">
    <property type="component" value="Unassembled WGS sequence"/>
</dbReference>
<dbReference type="PANTHER" id="PTHR31052:SF2">
    <property type="entry name" value="COBRA-LIKE PROTEIN 10"/>
    <property type="match status" value="1"/>
</dbReference>
<dbReference type="GO" id="GO:0005886">
    <property type="term" value="C:plasma membrane"/>
    <property type="evidence" value="ECO:0007669"/>
    <property type="project" value="UniProtKB-SubCell"/>
</dbReference>
<dbReference type="PANTHER" id="PTHR31052">
    <property type="entry name" value="COBRA-LIKE PROTEIN 7"/>
    <property type="match status" value="1"/>
</dbReference>
<organism evidence="8 9">
    <name type="scientific">Vanilla planifolia</name>
    <name type="common">Vanilla</name>
    <dbReference type="NCBI Taxonomy" id="51239"/>
    <lineage>
        <taxon>Eukaryota</taxon>
        <taxon>Viridiplantae</taxon>
        <taxon>Streptophyta</taxon>
        <taxon>Embryophyta</taxon>
        <taxon>Tracheophyta</taxon>
        <taxon>Spermatophyta</taxon>
        <taxon>Magnoliopsida</taxon>
        <taxon>Liliopsida</taxon>
        <taxon>Asparagales</taxon>
        <taxon>Orchidaceae</taxon>
        <taxon>Vanilloideae</taxon>
        <taxon>Vanilleae</taxon>
        <taxon>Vanilla</taxon>
    </lineage>
</organism>
<feature type="domain" description="COBRA C-terminal" evidence="7">
    <location>
        <begin position="246"/>
        <end position="418"/>
    </location>
</feature>
<accession>A0A835QXY5</accession>
<evidence type="ECO:0000256" key="3">
    <source>
        <dbReference type="ARBA" id="ARBA00022475"/>
    </source>
</evidence>
<evidence type="ECO:0000313" key="8">
    <source>
        <dbReference type="EMBL" id="KAG0481820.1"/>
    </source>
</evidence>
<gene>
    <name evidence="8" type="ORF">HPP92_009904</name>
</gene>
<evidence type="ECO:0000256" key="2">
    <source>
        <dbReference type="ARBA" id="ARBA00005507"/>
    </source>
</evidence>
<comment type="similarity">
    <text evidence="2">Belongs to the COBRA family.</text>
</comment>
<evidence type="ECO:0000256" key="1">
    <source>
        <dbReference type="ARBA" id="ARBA00004236"/>
    </source>
</evidence>
<protein>
    <recommendedName>
        <fullName evidence="7">COBRA C-terminal domain-containing protein</fullName>
    </recommendedName>
</protein>
<evidence type="ECO:0000313" key="9">
    <source>
        <dbReference type="Proteomes" id="UP000639772"/>
    </source>
</evidence>
<keyword evidence="3" id="KW-1003">Cell membrane</keyword>
<dbReference type="AlphaFoldDB" id="A0A835QXY5"/>
<dbReference type="InterPro" id="IPR006918">
    <property type="entry name" value="COBRA_pln"/>
</dbReference>
<reference evidence="8 9" key="1">
    <citation type="journal article" date="2020" name="Nat. Food">
        <title>A phased Vanilla planifolia genome enables genetic improvement of flavour and production.</title>
        <authorList>
            <person name="Hasing T."/>
            <person name="Tang H."/>
            <person name="Brym M."/>
            <person name="Khazi F."/>
            <person name="Huang T."/>
            <person name="Chambers A.H."/>
        </authorList>
    </citation>
    <scope>NUCLEOTIDE SEQUENCE [LARGE SCALE GENOMIC DNA]</scope>
    <source>
        <tissue evidence="8">Leaf</tissue>
    </source>
</reference>
<dbReference type="InterPro" id="IPR056900">
    <property type="entry name" value="COB_C"/>
</dbReference>
<evidence type="ECO:0000256" key="5">
    <source>
        <dbReference type="ARBA" id="ARBA00023136"/>
    </source>
</evidence>
<dbReference type="Pfam" id="PF25079">
    <property type="entry name" value="COB_C"/>
    <property type="match status" value="1"/>
</dbReference>
<keyword evidence="6" id="KW-0325">Glycoprotein</keyword>
<dbReference type="OrthoDB" id="2014623at2759"/>
<proteinExistence type="inferred from homology"/>
<keyword evidence="5" id="KW-0472">Membrane</keyword>
<evidence type="ECO:0000256" key="4">
    <source>
        <dbReference type="ARBA" id="ARBA00022729"/>
    </source>
</evidence>
<name>A0A835QXY5_VANPL</name>
<comment type="subcellular location">
    <subcellularLocation>
        <location evidence="1">Cell membrane</location>
    </subcellularLocation>
</comment>
<evidence type="ECO:0000259" key="7">
    <source>
        <dbReference type="Pfam" id="PF25079"/>
    </source>
</evidence>
<evidence type="ECO:0000256" key="6">
    <source>
        <dbReference type="ARBA" id="ARBA00023180"/>
    </source>
</evidence>
<keyword evidence="4" id="KW-0732">Signal</keyword>
<dbReference type="EMBL" id="JADCNM010000005">
    <property type="protein sequence ID" value="KAG0481820.1"/>
    <property type="molecule type" value="Genomic_DNA"/>
</dbReference>